<dbReference type="GO" id="GO:0042148">
    <property type="term" value="P:DNA strand invasion"/>
    <property type="evidence" value="ECO:0007669"/>
    <property type="project" value="TreeGrafter"/>
</dbReference>
<evidence type="ECO:0000256" key="1">
    <source>
        <dbReference type="ARBA" id="ARBA00004123"/>
    </source>
</evidence>
<dbReference type="GO" id="GO:0000723">
    <property type="term" value="P:telomere maintenance"/>
    <property type="evidence" value="ECO:0007669"/>
    <property type="project" value="TreeGrafter"/>
</dbReference>
<reference evidence="4" key="1">
    <citation type="submission" date="2017-02" db="UniProtKB">
        <authorList>
            <consortium name="WormBaseParasite"/>
        </authorList>
    </citation>
    <scope>IDENTIFICATION</scope>
</reference>
<dbReference type="GO" id="GO:0007131">
    <property type="term" value="P:reciprocal meiotic recombination"/>
    <property type="evidence" value="ECO:0007669"/>
    <property type="project" value="TreeGrafter"/>
</dbReference>
<organism evidence="4">
    <name type="scientific">Rodentolepis nana</name>
    <name type="common">Dwarf tapeworm</name>
    <name type="synonym">Hymenolepis nana</name>
    <dbReference type="NCBI Taxonomy" id="102285"/>
    <lineage>
        <taxon>Eukaryota</taxon>
        <taxon>Metazoa</taxon>
        <taxon>Spiralia</taxon>
        <taxon>Lophotrochozoa</taxon>
        <taxon>Platyhelminthes</taxon>
        <taxon>Cestoda</taxon>
        <taxon>Eucestoda</taxon>
        <taxon>Cyclophyllidea</taxon>
        <taxon>Hymenolepididae</taxon>
        <taxon>Rodentolepis</taxon>
    </lineage>
</organism>
<proteinExistence type="predicted"/>
<evidence type="ECO:0000256" key="2">
    <source>
        <dbReference type="ARBA" id="ARBA00023242"/>
    </source>
</evidence>
<sequence>LILKQWAPRAIKGSDLLNDCLSNRRFLSTGFPQLDSFLNGGLVTGEIAEIYGISAVGKTQMCHISTAATVISSIASELGEPPPNSLEEIRGPTVLYLDTKGEFDPKRLRSFIRSALKRTYELTEENGLDIYTNHCLSRVYYRLIPTIQNLMDAIVETRFCVASAVTQASTSKGGIQLNSMESKFYSSLRLVIIDCITGPFAPFSSAFPNENNFQLQVLSTELRRLSSDFHIAILVSNNCRYGNDTSRGCLGEFWSNVPRLKLHMLPHNEPLQASVEITRDLRFSDTEVDESSEDKPNSCIVNFREILKE</sequence>
<dbReference type="PANTHER" id="PTHR46457:SF1">
    <property type="entry name" value="DNA REPAIR PROTEIN RAD51 HOMOLOG 4"/>
    <property type="match status" value="1"/>
</dbReference>
<evidence type="ECO:0000313" key="4">
    <source>
        <dbReference type="WBParaSite" id="HNAJ_0000924301-mRNA-1"/>
    </source>
</evidence>
<dbReference type="GO" id="GO:0140664">
    <property type="term" value="F:ATP-dependent DNA damage sensor activity"/>
    <property type="evidence" value="ECO:0007669"/>
    <property type="project" value="InterPro"/>
</dbReference>
<feature type="domain" description="RecA family profile 1" evidence="3">
    <location>
        <begin position="23"/>
        <end position="239"/>
    </location>
</feature>
<dbReference type="PROSITE" id="PS50162">
    <property type="entry name" value="RECA_2"/>
    <property type="match status" value="1"/>
</dbReference>
<dbReference type="AlphaFoldDB" id="A0A0R3TP67"/>
<dbReference type="WBParaSite" id="HNAJ_0000924301-mRNA-1">
    <property type="protein sequence ID" value="HNAJ_0000924301-mRNA-1"/>
    <property type="gene ID" value="HNAJ_0000924301"/>
</dbReference>
<dbReference type="GO" id="GO:0003697">
    <property type="term" value="F:single-stranded DNA binding"/>
    <property type="evidence" value="ECO:0007669"/>
    <property type="project" value="TreeGrafter"/>
</dbReference>
<dbReference type="GO" id="GO:0005815">
    <property type="term" value="C:microtubule organizing center"/>
    <property type="evidence" value="ECO:0007669"/>
    <property type="project" value="TreeGrafter"/>
</dbReference>
<protein>
    <submittedName>
        <fullName evidence="4">RECA_2 domain-containing protein</fullName>
    </submittedName>
</protein>
<dbReference type="GO" id="GO:0000724">
    <property type="term" value="P:double-strand break repair via homologous recombination"/>
    <property type="evidence" value="ECO:0007669"/>
    <property type="project" value="TreeGrafter"/>
</dbReference>
<dbReference type="GO" id="GO:0033063">
    <property type="term" value="C:Rad51B-Rad51C-Rad51D-XRCC2 complex"/>
    <property type="evidence" value="ECO:0007669"/>
    <property type="project" value="TreeGrafter"/>
</dbReference>
<dbReference type="SUPFAM" id="SSF52540">
    <property type="entry name" value="P-loop containing nucleoside triphosphate hydrolases"/>
    <property type="match status" value="1"/>
</dbReference>
<dbReference type="GO" id="GO:0005524">
    <property type="term" value="F:ATP binding"/>
    <property type="evidence" value="ECO:0007669"/>
    <property type="project" value="InterPro"/>
</dbReference>
<evidence type="ECO:0000259" key="3">
    <source>
        <dbReference type="PROSITE" id="PS50162"/>
    </source>
</evidence>
<name>A0A0R3TP67_RODNA</name>
<dbReference type="GO" id="GO:0005657">
    <property type="term" value="C:replication fork"/>
    <property type="evidence" value="ECO:0007669"/>
    <property type="project" value="TreeGrafter"/>
</dbReference>
<comment type="subcellular location">
    <subcellularLocation>
        <location evidence="1">Nucleus</location>
    </subcellularLocation>
</comment>
<accession>A0A0R3TP67</accession>
<dbReference type="PANTHER" id="PTHR46457">
    <property type="entry name" value="DNA REPAIR PROTEIN RAD51 HOMOLOG 4"/>
    <property type="match status" value="1"/>
</dbReference>
<dbReference type="InterPro" id="IPR013632">
    <property type="entry name" value="Rad51_C"/>
</dbReference>
<dbReference type="InterPro" id="IPR051988">
    <property type="entry name" value="HRR_RAD51_Paralog"/>
</dbReference>
<keyword evidence="2" id="KW-0539">Nucleus</keyword>
<dbReference type="InterPro" id="IPR020588">
    <property type="entry name" value="RecA_ATP-bd"/>
</dbReference>
<dbReference type="GO" id="GO:0000400">
    <property type="term" value="F:four-way junction DNA binding"/>
    <property type="evidence" value="ECO:0007669"/>
    <property type="project" value="TreeGrafter"/>
</dbReference>
<dbReference type="InterPro" id="IPR027417">
    <property type="entry name" value="P-loop_NTPase"/>
</dbReference>
<dbReference type="STRING" id="102285.A0A0R3TP67"/>
<dbReference type="Pfam" id="PF08423">
    <property type="entry name" value="Rad51"/>
    <property type="match status" value="1"/>
</dbReference>
<dbReference type="Gene3D" id="3.40.50.300">
    <property type="entry name" value="P-loop containing nucleotide triphosphate hydrolases"/>
    <property type="match status" value="1"/>
</dbReference>